<reference evidence="2 3" key="1">
    <citation type="submission" date="2017-11" db="EMBL/GenBank/DDBJ databases">
        <title>De novo assembly and phasing of dikaryotic genomes from two isolates of Puccinia coronata f. sp. avenae, the causal agent of oat crown rust.</title>
        <authorList>
            <person name="Miller M.E."/>
            <person name="Zhang Y."/>
            <person name="Omidvar V."/>
            <person name="Sperschneider J."/>
            <person name="Schwessinger B."/>
            <person name="Raley C."/>
            <person name="Palmer J.M."/>
            <person name="Garnica D."/>
            <person name="Upadhyaya N."/>
            <person name="Rathjen J."/>
            <person name="Taylor J.M."/>
            <person name="Park R.F."/>
            <person name="Dodds P.N."/>
            <person name="Hirsch C.D."/>
            <person name="Kianian S.F."/>
            <person name="Figueroa M."/>
        </authorList>
    </citation>
    <scope>NUCLEOTIDE SEQUENCE [LARGE SCALE GENOMIC DNA]</scope>
    <source>
        <strain evidence="2">12SD80</strain>
    </source>
</reference>
<dbReference type="Proteomes" id="UP000235392">
    <property type="component" value="Unassembled WGS sequence"/>
</dbReference>
<feature type="compositionally biased region" description="Basic and acidic residues" evidence="1">
    <location>
        <begin position="182"/>
        <end position="194"/>
    </location>
</feature>
<feature type="compositionally biased region" description="Basic and acidic residues" evidence="1">
    <location>
        <begin position="1"/>
        <end position="11"/>
    </location>
</feature>
<gene>
    <name evidence="2" type="ORF">PCASD_23496</name>
</gene>
<dbReference type="AlphaFoldDB" id="A0A2N5TNN5"/>
<name>A0A2N5TNN5_9BASI</name>
<proteinExistence type="predicted"/>
<dbReference type="EMBL" id="PGCI01000425">
    <property type="protein sequence ID" value="PLW27107.1"/>
    <property type="molecule type" value="Genomic_DNA"/>
</dbReference>
<protein>
    <submittedName>
        <fullName evidence="2">Uncharacterized protein</fullName>
    </submittedName>
</protein>
<organism evidence="2 3">
    <name type="scientific">Puccinia coronata f. sp. avenae</name>
    <dbReference type="NCBI Taxonomy" id="200324"/>
    <lineage>
        <taxon>Eukaryota</taxon>
        <taxon>Fungi</taxon>
        <taxon>Dikarya</taxon>
        <taxon>Basidiomycota</taxon>
        <taxon>Pucciniomycotina</taxon>
        <taxon>Pucciniomycetes</taxon>
        <taxon>Pucciniales</taxon>
        <taxon>Pucciniaceae</taxon>
        <taxon>Puccinia</taxon>
    </lineage>
</organism>
<evidence type="ECO:0000313" key="3">
    <source>
        <dbReference type="Proteomes" id="UP000235392"/>
    </source>
</evidence>
<feature type="region of interest" description="Disordered" evidence="1">
    <location>
        <begin position="1"/>
        <end position="145"/>
    </location>
</feature>
<feature type="compositionally biased region" description="Low complexity" evidence="1">
    <location>
        <begin position="95"/>
        <end position="109"/>
    </location>
</feature>
<comment type="caution">
    <text evidence="2">The sequence shown here is derived from an EMBL/GenBank/DDBJ whole genome shotgun (WGS) entry which is preliminary data.</text>
</comment>
<feature type="region of interest" description="Disordered" evidence="1">
    <location>
        <begin position="177"/>
        <end position="200"/>
    </location>
</feature>
<evidence type="ECO:0000313" key="2">
    <source>
        <dbReference type="EMBL" id="PLW27107.1"/>
    </source>
</evidence>
<evidence type="ECO:0000256" key="1">
    <source>
        <dbReference type="SAM" id="MobiDB-lite"/>
    </source>
</evidence>
<sequence>MCRTRAKDKVRAGQVHTGLARRTTKRRPAHIQGPQPDPNSGYGAHCALRKAEQPQTNVTHGPPTSKDRSPTQTQATEPTAHCARRSNPRPTSHVQATSTAADAADCAQQPKTPKNLKQTGLARRTTKRRPAHIQGPRPDPNSGYGAHCALRKAEQPQTNVTRTGDVNSCGCYGLRSATQNPKNHENLKTLENHKNPKIKV</sequence>
<accession>A0A2N5TNN5</accession>